<name>A0A1Z4EIE1_9MYCO</name>
<evidence type="ECO:0000256" key="1">
    <source>
        <dbReference type="ARBA" id="ARBA00007534"/>
    </source>
</evidence>
<dbReference type="InterPro" id="IPR029058">
    <property type="entry name" value="AB_hydrolase_fold"/>
</dbReference>
<evidence type="ECO:0000256" key="5">
    <source>
        <dbReference type="SAM" id="MobiDB-lite"/>
    </source>
</evidence>
<dbReference type="RefSeq" id="WP_096444424.1">
    <property type="nucleotide sequence ID" value="NZ_AP018164.1"/>
</dbReference>
<dbReference type="AlphaFoldDB" id="A0A1Z4EIE1"/>
<evidence type="ECO:0000256" key="3">
    <source>
        <dbReference type="ARBA" id="ARBA00022801"/>
    </source>
</evidence>
<dbReference type="PANTHER" id="PTHR33630:SF9">
    <property type="entry name" value="CUTINASE 4"/>
    <property type="match status" value="1"/>
</dbReference>
<evidence type="ECO:0000313" key="7">
    <source>
        <dbReference type="Proteomes" id="UP000217736"/>
    </source>
</evidence>
<gene>
    <name evidence="6" type="primary">cut1</name>
    <name evidence="6" type="ORF">MSG_02526</name>
</gene>
<dbReference type="GO" id="GO:0052689">
    <property type="term" value="F:carboxylic ester hydrolase activity"/>
    <property type="evidence" value="ECO:0007669"/>
    <property type="project" value="UniProtKB-KW"/>
</dbReference>
<dbReference type="InterPro" id="IPR000675">
    <property type="entry name" value="Cutinase/axe"/>
</dbReference>
<feature type="compositionally biased region" description="Pro residues" evidence="5">
    <location>
        <begin position="224"/>
        <end position="233"/>
    </location>
</feature>
<dbReference type="OrthoDB" id="3690529at2"/>
<dbReference type="SUPFAM" id="SSF53474">
    <property type="entry name" value="alpha/beta-Hydrolases"/>
    <property type="match status" value="1"/>
</dbReference>
<dbReference type="SMART" id="SM01110">
    <property type="entry name" value="Cutinase"/>
    <property type="match status" value="1"/>
</dbReference>
<reference evidence="7" key="1">
    <citation type="submission" date="2017-06" db="EMBL/GenBank/DDBJ databases">
        <title>Complete Genome Sequence of Mycobacterium shigaense.</title>
        <authorList>
            <person name="Fukano H."/>
            <person name="Yoshida M."/>
            <person name="Kazumi Y."/>
            <person name="Ogura Y."/>
            <person name="Mitarai S."/>
            <person name="Hayashi T."/>
            <person name="Hoshino Y."/>
        </authorList>
    </citation>
    <scope>NUCLEOTIDE SEQUENCE [LARGE SCALE GENOMIC DNA]</scope>
    <source>
        <strain evidence="7">UN-152</strain>
    </source>
</reference>
<feature type="region of interest" description="Disordered" evidence="5">
    <location>
        <begin position="205"/>
        <end position="233"/>
    </location>
</feature>
<dbReference type="Pfam" id="PF01083">
    <property type="entry name" value="Cutinase"/>
    <property type="match status" value="1"/>
</dbReference>
<accession>A0A1Z4EIE1</accession>
<keyword evidence="7" id="KW-1185">Reference proteome</keyword>
<dbReference type="EMBL" id="AP018164">
    <property type="protein sequence ID" value="BAX92670.1"/>
    <property type="molecule type" value="Genomic_DNA"/>
</dbReference>
<proteinExistence type="inferred from homology"/>
<keyword evidence="3" id="KW-0378">Hydrolase</keyword>
<dbReference type="Proteomes" id="UP000217736">
    <property type="component" value="Chromosome"/>
</dbReference>
<dbReference type="KEGG" id="mshg:MSG_02526"/>
<keyword evidence="2" id="KW-0719">Serine esterase</keyword>
<dbReference type="Gene3D" id="3.40.50.1820">
    <property type="entry name" value="alpha/beta hydrolase"/>
    <property type="match status" value="1"/>
</dbReference>
<keyword evidence="4" id="KW-1015">Disulfide bond</keyword>
<evidence type="ECO:0000256" key="2">
    <source>
        <dbReference type="ARBA" id="ARBA00022487"/>
    </source>
</evidence>
<protein>
    <submittedName>
        <fullName evidence="6">Cutinase</fullName>
    </submittedName>
</protein>
<evidence type="ECO:0000256" key="4">
    <source>
        <dbReference type="ARBA" id="ARBA00023157"/>
    </source>
</evidence>
<organism evidence="6 7">
    <name type="scientific">Mycobacterium shigaense</name>
    <dbReference type="NCBI Taxonomy" id="722731"/>
    <lineage>
        <taxon>Bacteria</taxon>
        <taxon>Bacillati</taxon>
        <taxon>Actinomycetota</taxon>
        <taxon>Actinomycetes</taxon>
        <taxon>Mycobacteriales</taxon>
        <taxon>Mycobacteriaceae</taxon>
        <taxon>Mycobacterium</taxon>
        <taxon>Mycobacterium simiae complex</taxon>
    </lineage>
</organism>
<dbReference type="PANTHER" id="PTHR33630">
    <property type="entry name" value="CUTINASE RV1984C-RELATED-RELATED"/>
    <property type="match status" value="1"/>
</dbReference>
<comment type="similarity">
    <text evidence="1">Belongs to the cutinase family.</text>
</comment>
<evidence type="ECO:0000313" key="6">
    <source>
        <dbReference type="EMBL" id="BAX92670.1"/>
    </source>
</evidence>
<sequence length="233" mass="23607">MLIAPIPAASAEPCPDVEVVFPRGTDEAPGLGDVGEGFAEAVRAHLGAKSVGVYPVNYPASMDFPRAVDGITDAGTHVEQMAVSCPKTMMVLGGYSQGAAVMGFVTASQVPSGTSLGQGLQPMPADVANHVAAVALFGTPSPQFMRFINQPAVSVGPLYAPKAIELCAPNDPVCGGSGDFSAHRQYQQAGMIDQAADFAAGRIALATPPSPAPAQSRGLLVPHNPGPPPGPVA</sequence>